<keyword evidence="2" id="KW-1185">Reference proteome</keyword>
<proteinExistence type="predicted"/>
<evidence type="ECO:0000313" key="2">
    <source>
        <dbReference type="Proteomes" id="UP001148838"/>
    </source>
</evidence>
<protein>
    <recommendedName>
        <fullName evidence="3">Reverse transcriptase domain-containing protein</fullName>
    </recommendedName>
</protein>
<name>A0ABQ8SZW0_PERAM</name>
<dbReference type="EMBL" id="JAJSOF020000017">
    <property type="protein sequence ID" value="KAJ4439767.1"/>
    <property type="molecule type" value="Genomic_DNA"/>
</dbReference>
<gene>
    <name evidence="1" type="ORF">ANN_07895</name>
</gene>
<dbReference type="Proteomes" id="UP001148838">
    <property type="component" value="Unassembled WGS sequence"/>
</dbReference>
<sequence>MLGNFRHWAFDSFRWQIYMNRHVPVRKGKVYKAPVPVMKIYNSIIRELNSSSRSIKRGSVFVAANCGSCAVVRLTQTTRDLYAAVHNFRCRKLVCDGHYRHKAVTPQREWLSRIEGGTRRLALQPEAYCAYHSYSVNDFVAERPRSCTNTARCTVKLTRVSLWKVQDNREGLELNGLHQLLVYADDVNMLGKNPQTIRENTGILLKASKELGLEVNPEMTKYMIMSRDENIVRNGNIKIGNLSFEEEEKFKYLGEQQ</sequence>
<evidence type="ECO:0008006" key="3">
    <source>
        <dbReference type="Google" id="ProtNLM"/>
    </source>
</evidence>
<comment type="caution">
    <text evidence="1">The sequence shown here is derived from an EMBL/GenBank/DDBJ whole genome shotgun (WGS) entry which is preliminary data.</text>
</comment>
<organism evidence="1 2">
    <name type="scientific">Periplaneta americana</name>
    <name type="common">American cockroach</name>
    <name type="synonym">Blatta americana</name>
    <dbReference type="NCBI Taxonomy" id="6978"/>
    <lineage>
        <taxon>Eukaryota</taxon>
        <taxon>Metazoa</taxon>
        <taxon>Ecdysozoa</taxon>
        <taxon>Arthropoda</taxon>
        <taxon>Hexapoda</taxon>
        <taxon>Insecta</taxon>
        <taxon>Pterygota</taxon>
        <taxon>Neoptera</taxon>
        <taxon>Polyneoptera</taxon>
        <taxon>Dictyoptera</taxon>
        <taxon>Blattodea</taxon>
        <taxon>Blattoidea</taxon>
        <taxon>Blattidae</taxon>
        <taxon>Blattinae</taxon>
        <taxon>Periplaneta</taxon>
    </lineage>
</organism>
<reference evidence="1 2" key="1">
    <citation type="journal article" date="2022" name="Allergy">
        <title>Genome assembly and annotation of Periplaneta americana reveal a comprehensive cockroach allergen profile.</title>
        <authorList>
            <person name="Wang L."/>
            <person name="Xiong Q."/>
            <person name="Saelim N."/>
            <person name="Wang L."/>
            <person name="Nong W."/>
            <person name="Wan A.T."/>
            <person name="Shi M."/>
            <person name="Liu X."/>
            <person name="Cao Q."/>
            <person name="Hui J.H.L."/>
            <person name="Sookrung N."/>
            <person name="Leung T.F."/>
            <person name="Tungtrongchitr A."/>
            <person name="Tsui S.K.W."/>
        </authorList>
    </citation>
    <scope>NUCLEOTIDE SEQUENCE [LARGE SCALE GENOMIC DNA]</scope>
    <source>
        <strain evidence="1">PWHHKU_190912</strain>
    </source>
</reference>
<accession>A0ABQ8SZW0</accession>
<evidence type="ECO:0000313" key="1">
    <source>
        <dbReference type="EMBL" id="KAJ4439767.1"/>
    </source>
</evidence>